<proteinExistence type="predicted"/>
<keyword evidence="1" id="KW-0614">Plasmid</keyword>
<dbReference type="AlphaFoldDB" id="A0A375IM21"/>
<dbReference type="EMBL" id="LT991977">
    <property type="protein sequence ID" value="SPK75148.1"/>
    <property type="molecule type" value="Genomic_DNA"/>
</dbReference>
<evidence type="ECO:0008006" key="3">
    <source>
        <dbReference type="Google" id="ProtNLM"/>
    </source>
</evidence>
<reference evidence="1 2" key="1">
    <citation type="submission" date="2018-01" db="EMBL/GenBank/DDBJ databases">
        <authorList>
            <person name="Gaut B.S."/>
            <person name="Morton B.R."/>
            <person name="Clegg M.T."/>
            <person name="Duvall M.R."/>
        </authorList>
    </citation>
    <scope>NUCLEOTIDE SEQUENCE [LARGE SCALE GENOMIC DNA]</scope>
    <source>
        <strain evidence="1">Cupriavidus taiwanensis LMG 19425</strain>
        <plasmid evidence="2">Plasmid ii</plasmid>
    </source>
</reference>
<evidence type="ECO:0000313" key="1">
    <source>
        <dbReference type="EMBL" id="SPK75148.1"/>
    </source>
</evidence>
<dbReference type="Proteomes" id="UP000255505">
    <property type="component" value="Plasmid II"/>
</dbReference>
<evidence type="ECO:0000313" key="2">
    <source>
        <dbReference type="Proteomes" id="UP000255505"/>
    </source>
</evidence>
<organism evidence="1 2">
    <name type="scientific">Cupriavidus taiwanensis</name>
    <dbReference type="NCBI Taxonomy" id="164546"/>
    <lineage>
        <taxon>Bacteria</taxon>
        <taxon>Pseudomonadati</taxon>
        <taxon>Pseudomonadota</taxon>
        <taxon>Betaproteobacteria</taxon>
        <taxon>Burkholderiales</taxon>
        <taxon>Burkholderiaceae</taxon>
        <taxon>Cupriavidus</taxon>
    </lineage>
</organism>
<dbReference type="RefSeq" id="WP_115664826.1">
    <property type="nucleotide sequence ID" value="NZ_LT991977.1"/>
</dbReference>
<name>A0A375IM21_9BURK</name>
<gene>
    <name evidence="1" type="ORF">CT19425_MP50184</name>
</gene>
<protein>
    <recommendedName>
        <fullName evidence="3">Immunity protein 72 domain-containing protein</fullName>
    </recommendedName>
</protein>
<sequence>MSKTNLRPYNITRNLDQDAWFLYQTTSFGFYELCATLCEEFANLYNGFITDHGLHRQARLDYWVSRYLQHADNIRRGVKFIQDGGDYMPMVDFLNSPTTDYRGLIEQPLGWMNEEQSKQWKTSHEKLSAACGTGHVTLNNLRPGGLEWLRRDAAETDSPFLDRDDSHVGDMAQSIKFMEKHGILNSLETYPRHTINDDFAVFPGQTCPRTGVWVPSQWIEGASNFSLAFCIEGLSMQPAYQIIGLDMWHLDDEDGGTLEPDWELEGDPVTKATNTTWHFVENGSMDQKSPIGEYRLRCEGGQPCPKSGYWITPAKSLSRRYFKRGDTMPEVASDYGTTIWQWDINQSDPKL</sequence>
<geneLocation type="plasmid" evidence="1">
    <name>II</name>
</geneLocation>
<accession>A0A375IM21</accession>